<accession>A0A9W9Y8R2</accession>
<reference evidence="2" key="1">
    <citation type="submission" date="2023-01" db="EMBL/GenBank/DDBJ databases">
        <title>Genome assembly of the deep-sea coral Lophelia pertusa.</title>
        <authorList>
            <person name="Herrera S."/>
            <person name="Cordes E."/>
        </authorList>
    </citation>
    <scope>NUCLEOTIDE SEQUENCE</scope>
    <source>
        <strain evidence="2">USNM1676648</strain>
        <tissue evidence="2">Polyp</tissue>
    </source>
</reference>
<name>A0A9W9Y8R2_9CNID</name>
<feature type="compositionally biased region" description="Polar residues" evidence="1">
    <location>
        <begin position="298"/>
        <end position="315"/>
    </location>
</feature>
<dbReference type="AlphaFoldDB" id="A0A9W9Y8R2"/>
<feature type="compositionally biased region" description="Polar residues" evidence="1">
    <location>
        <begin position="335"/>
        <end position="348"/>
    </location>
</feature>
<dbReference type="Proteomes" id="UP001163046">
    <property type="component" value="Unassembled WGS sequence"/>
</dbReference>
<dbReference type="EMBL" id="MU827808">
    <property type="protein sequence ID" value="KAJ7325329.1"/>
    <property type="molecule type" value="Genomic_DNA"/>
</dbReference>
<evidence type="ECO:0000256" key="1">
    <source>
        <dbReference type="SAM" id="MobiDB-lite"/>
    </source>
</evidence>
<evidence type="ECO:0000313" key="3">
    <source>
        <dbReference type="Proteomes" id="UP001163046"/>
    </source>
</evidence>
<feature type="compositionally biased region" description="Polar residues" evidence="1">
    <location>
        <begin position="28"/>
        <end position="41"/>
    </location>
</feature>
<gene>
    <name evidence="2" type="ORF">OS493_029874</name>
</gene>
<sequence length="374" mass="40526">MAGSVSQSPLVNMPPGGIFEGQPIVLGTPSQHQPGMFSPQSGHERSPQPMAGSVSQSSPVNMPPGGIFEGQPIVFGTPPRHQPGMFSPQSGQFAVSPRQHEMWLRQHGGVMPSPHSPPMRPLVPYPLSPEIHQVQHWRGPSESMAVDHFGSPVRGHQRLTEHNHQILPHSPPNIFQKRHVAISAKQPTSTSGQLSRPSHSRSAAVFPLFQGITFHFLMAILTVCHHSRPSFLVALLQDLPLVHPSVCHSDMVRSLFDTKLPAKREAWLSVAEKESGQDDAEIVRMDQDEREDNPGEAHNNTASLTEDVSEVSSEILSREERPSSSGLVASDEKQAQANKSGQENVQAKQAATVICCGVSATWGSPAGSPETKVD</sequence>
<protein>
    <submittedName>
        <fullName evidence="2">Uncharacterized protein</fullName>
    </submittedName>
</protein>
<proteinExistence type="predicted"/>
<evidence type="ECO:0000313" key="2">
    <source>
        <dbReference type="EMBL" id="KAJ7325329.1"/>
    </source>
</evidence>
<organism evidence="2 3">
    <name type="scientific">Desmophyllum pertusum</name>
    <dbReference type="NCBI Taxonomy" id="174260"/>
    <lineage>
        <taxon>Eukaryota</taxon>
        <taxon>Metazoa</taxon>
        <taxon>Cnidaria</taxon>
        <taxon>Anthozoa</taxon>
        <taxon>Hexacorallia</taxon>
        <taxon>Scleractinia</taxon>
        <taxon>Caryophylliina</taxon>
        <taxon>Caryophylliidae</taxon>
        <taxon>Desmophyllum</taxon>
    </lineage>
</organism>
<feature type="region of interest" description="Disordered" evidence="1">
    <location>
        <begin position="287"/>
        <end position="348"/>
    </location>
</feature>
<feature type="region of interest" description="Disordered" evidence="1">
    <location>
        <begin position="1"/>
        <end position="96"/>
    </location>
</feature>
<keyword evidence="3" id="KW-1185">Reference proteome</keyword>
<feature type="compositionally biased region" description="Polar residues" evidence="1">
    <location>
        <begin position="1"/>
        <end position="10"/>
    </location>
</feature>
<comment type="caution">
    <text evidence="2">The sequence shown here is derived from an EMBL/GenBank/DDBJ whole genome shotgun (WGS) entry which is preliminary data.</text>
</comment>